<dbReference type="InterPro" id="IPR004089">
    <property type="entry name" value="MCPsignal_dom"/>
</dbReference>
<evidence type="ECO:0000256" key="5">
    <source>
        <dbReference type="SAM" id="MobiDB-lite"/>
    </source>
</evidence>
<gene>
    <name evidence="8" type="ORF">H8K26_02075</name>
</gene>
<comment type="caution">
    <text evidence="8">The sequence shown here is derived from an EMBL/GenBank/DDBJ whole genome shotgun (WGS) entry which is preliminary data.</text>
</comment>
<feature type="transmembrane region" description="Helical" evidence="6">
    <location>
        <begin position="66"/>
        <end position="85"/>
    </location>
</feature>
<accession>A0ABR6XBD1</accession>
<feature type="domain" description="Methyl-accepting transducer" evidence="7">
    <location>
        <begin position="227"/>
        <end position="456"/>
    </location>
</feature>
<proteinExistence type="inferred from homology"/>
<dbReference type="InterPro" id="IPR004090">
    <property type="entry name" value="Chemotax_Me-accpt_rcpt"/>
</dbReference>
<evidence type="ECO:0000313" key="8">
    <source>
        <dbReference type="EMBL" id="MBC3810216.1"/>
    </source>
</evidence>
<dbReference type="RefSeq" id="WP_190477029.1">
    <property type="nucleotide sequence ID" value="NZ_JACOFT010000001.1"/>
</dbReference>
<keyword evidence="6" id="KW-0812">Transmembrane</keyword>
<feature type="transmembrane region" description="Helical" evidence="6">
    <location>
        <begin position="145"/>
        <end position="170"/>
    </location>
</feature>
<dbReference type="SUPFAM" id="SSF58104">
    <property type="entry name" value="Methyl-accepting chemotaxis protein (MCP) signaling domain"/>
    <property type="match status" value="1"/>
</dbReference>
<keyword evidence="6" id="KW-0472">Membrane</keyword>
<dbReference type="PRINTS" id="PR00260">
    <property type="entry name" value="CHEMTRNSDUCR"/>
</dbReference>
<evidence type="ECO:0000256" key="2">
    <source>
        <dbReference type="ARBA" id="ARBA00029447"/>
    </source>
</evidence>
<dbReference type="Gene3D" id="1.10.287.950">
    <property type="entry name" value="Methyl-accepting chemotaxis protein"/>
    <property type="match status" value="1"/>
</dbReference>
<keyword evidence="1" id="KW-0488">Methylation</keyword>
<feature type="region of interest" description="Disordered" evidence="5">
    <location>
        <begin position="483"/>
        <end position="503"/>
    </location>
</feature>
<evidence type="ECO:0000256" key="1">
    <source>
        <dbReference type="ARBA" id="ARBA00022481"/>
    </source>
</evidence>
<comment type="similarity">
    <text evidence="2">Belongs to the methyl-accepting chemotaxis (MCP) protein family.</text>
</comment>
<feature type="transmembrane region" description="Helical" evidence="6">
    <location>
        <begin position="41"/>
        <end position="60"/>
    </location>
</feature>
<keyword evidence="6" id="KW-1133">Transmembrane helix</keyword>
<dbReference type="Pfam" id="PF00015">
    <property type="entry name" value="MCPsignal"/>
    <property type="match status" value="1"/>
</dbReference>
<reference evidence="8 9" key="1">
    <citation type="submission" date="2020-08" db="EMBL/GenBank/DDBJ databases">
        <title>Novel species isolated from subtropical streams in China.</title>
        <authorList>
            <person name="Lu H."/>
        </authorList>
    </citation>
    <scope>NUCLEOTIDE SEQUENCE [LARGE SCALE GENOMIC DNA]</scope>
    <source>
        <strain evidence="8 9">CCTCC AB 2015119</strain>
    </source>
</reference>
<keyword evidence="4" id="KW-0175">Coiled coil</keyword>
<evidence type="ECO:0000256" key="3">
    <source>
        <dbReference type="PROSITE-ProRule" id="PRU00284"/>
    </source>
</evidence>
<feature type="coiled-coil region" evidence="4">
    <location>
        <begin position="434"/>
        <end position="465"/>
    </location>
</feature>
<dbReference type="CDD" id="cd11386">
    <property type="entry name" value="MCP_signal"/>
    <property type="match status" value="1"/>
</dbReference>
<evidence type="ECO:0000259" key="7">
    <source>
        <dbReference type="PROSITE" id="PS50111"/>
    </source>
</evidence>
<protein>
    <submittedName>
        <fullName evidence="8">Chemotaxis protein</fullName>
    </submittedName>
</protein>
<dbReference type="Proteomes" id="UP000637632">
    <property type="component" value="Unassembled WGS sequence"/>
</dbReference>
<organism evidence="8 9">
    <name type="scientific">Undibacterium aquatile</name>
    <dbReference type="NCBI Taxonomy" id="1537398"/>
    <lineage>
        <taxon>Bacteria</taxon>
        <taxon>Pseudomonadati</taxon>
        <taxon>Pseudomonadota</taxon>
        <taxon>Betaproteobacteria</taxon>
        <taxon>Burkholderiales</taxon>
        <taxon>Oxalobacteraceae</taxon>
        <taxon>Undibacterium</taxon>
    </lineage>
</organism>
<keyword evidence="3" id="KW-0807">Transducer</keyword>
<keyword evidence="9" id="KW-1185">Reference proteome</keyword>
<dbReference type="PROSITE" id="PS50111">
    <property type="entry name" value="CHEMOTAXIS_TRANSDUC_2"/>
    <property type="match status" value="1"/>
</dbReference>
<sequence>MANTSKYYIDTIFARADKVILAVLGGMQIFSFALADWYGTWILSFLIGLPVLLISIALVYAKPGQLLTRLFNGCAVMIYCALHIHQSMGMTEIHFGIFAFLAFLVIYGDWRVILASAVVVAAHHFSFNYLQELGVGVFCFTKPSWLILLTHAAYVVVEAAVLSYISLMIYKGRLQEGELMDYTKALNGEQGRVNLRDHNTHPASESGIVLQQVITTLHDAVRNVKEGVDSIVVASSEIATGNSDLSRRTEAQASSLQEAASSMTQLTHSVKMNADNAYHANELVITASDIASKGNDMVGQVVTTMGSIKDSSRKIVDIISVIDGIAFQTNILALNAAVEAARAGEQGRGFAVVASEVRNLAQRSAGAAKEIKALIDDSVDKVEQGSQLVDKAGQTMEDIMLSVKKVADIMHEIAQASQEQRGGIEQISLAVSDMDEMTQQNAALVEEAAAAAESMREQAEKLEGVVRLFVIAEGNTNNFHQQQSQYAQTKIQRTPATPVARLR</sequence>
<feature type="transmembrane region" description="Helical" evidence="6">
    <location>
        <begin position="97"/>
        <end position="125"/>
    </location>
</feature>
<evidence type="ECO:0000313" key="9">
    <source>
        <dbReference type="Proteomes" id="UP000637632"/>
    </source>
</evidence>
<evidence type="ECO:0000256" key="4">
    <source>
        <dbReference type="SAM" id="Coils"/>
    </source>
</evidence>
<dbReference type="PANTHER" id="PTHR43531">
    <property type="entry name" value="PROTEIN ICFG"/>
    <property type="match status" value="1"/>
</dbReference>
<dbReference type="InterPro" id="IPR051310">
    <property type="entry name" value="MCP_chemotaxis"/>
</dbReference>
<feature type="compositionally biased region" description="Polar residues" evidence="5">
    <location>
        <begin position="483"/>
        <end position="495"/>
    </location>
</feature>
<feature type="transmembrane region" description="Helical" evidence="6">
    <location>
        <begin position="12"/>
        <end position="34"/>
    </location>
</feature>
<name>A0ABR6XBD1_9BURK</name>
<dbReference type="SMART" id="SM00283">
    <property type="entry name" value="MA"/>
    <property type="match status" value="1"/>
</dbReference>
<evidence type="ECO:0000256" key="6">
    <source>
        <dbReference type="SAM" id="Phobius"/>
    </source>
</evidence>
<dbReference type="PANTHER" id="PTHR43531:SF14">
    <property type="entry name" value="METHYL-ACCEPTING CHEMOTAXIS PROTEIN I-RELATED"/>
    <property type="match status" value="1"/>
</dbReference>
<dbReference type="EMBL" id="JACOFT010000001">
    <property type="protein sequence ID" value="MBC3810216.1"/>
    <property type="molecule type" value="Genomic_DNA"/>
</dbReference>